<evidence type="ECO:0000256" key="8">
    <source>
        <dbReference type="ARBA" id="ARBA00023136"/>
    </source>
</evidence>
<dbReference type="InterPro" id="IPR017850">
    <property type="entry name" value="Alkaline_phosphatase_core_sf"/>
</dbReference>
<dbReference type="Pfam" id="PF15247">
    <property type="entry name" value="SLBP_RNA_bind"/>
    <property type="match status" value="1"/>
</dbReference>
<feature type="compositionally biased region" description="Basic and acidic residues" evidence="11">
    <location>
        <begin position="705"/>
        <end position="719"/>
    </location>
</feature>
<feature type="chain" id="PRO_5022867009" description="MICOS complex subunit MIC60" evidence="12">
    <location>
        <begin position="20"/>
        <end position="1683"/>
    </location>
</feature>
<feature type="coiled-coil region" evidence="10">
    <location>
        <begin position="1325"/>
        <end position="1352"/>
    </location>
</feature>
<dbReference type="InterPro" id="IPR029344">
    <property type="entry name" value="SLBP_RNA_bind"/>
</dbReference>
<evidence type="ECO:0000259" key="13">
    <source>
        <dbReference type="Pfam" id="PF15247"/>
    </source>
</evidence>
<dbReference type="GO" id="GO:0003729">
    <property type="term" value="F:mRNA binding"/>
    <property type="evidence" value="ECO:0007669"/>
    <property type="project" value="UniProtKB-ARBA"/>
</dbReference>
<keyword evidence="6" id="KW-1133">Transmembrane helix</keyword>
<gene>
    <name evidence="14" type="ORF">D4764_09G0009010</name>
</gene>
<dbReference type="GO" id="GO:0005634">
    <property type="term" value="C:nucleus"/>
    <property type="evidence" value="ECO:0007669"/>
    <property type="project" value="UniProtKB-ARBA"/>
</dbReference>
<evidence type="ECO:0000256" key="1">
    <source>
        <dbReference type="ARBA" id="ARBA00006151"/>
    </source>
</evidence>
<evidence type="ECO:0000256" key="12">
    <source>
        <dbReference type="SAM" id="SignalP"/>
    </source>
</evidence>
<feature type="coiled-coil region" evidence="10">
    <location>
        <begin position="198"/>
        <end position="225"/>
    </location>
</feature>
<dbReference type="GO" id="GO:0042407">
    <property type="term" value="P:cristae formation"/>
    <property type="evidence" value="ECO:0007669"/>
    <property type="project" value="TreeGrafter"/>
</dbReference>
<reference evidence="14 15" key="1">
    <citation type="submission" date="2019-04" db="EMBL/GenBank/DDBJ databases">
        <title>Chromosome genome assembly for Takifugu flavidus.</title>
        <authorList>
            <person name="Xiao S."/>
        </authorList>
    </citation>
    <scope>NUCLEOTIDE SEQUENCE [LARGE SCALE GENOMIC DNA]</scope>
    <source>
        <strain evidence="14">HTHZ2018</strain>
        <tissue evidence="14">Muscle</tissue>
    </source>
</reference>
<evidence type="ECO:0000313" key="15">
    <source>
        <dbReference type="Proteomes" id="UP000324091"/>
    </source>
</evidence>
<dbReference type="EMBL" id="RHFK02000022">
    <property type="protein sequence ID" value="TWW55851.1"/>
    <property type="molecule type" value="Genomic_DNA"/>
</dbReference>
<feature type="region of interest" description="Disordered" evidence="11">
    <location>
        <begin position="695"/>
        <end position="733"/>
    </location>
</feature>
<comment type="caution">
    <text evidence="14">The sequence shown here is derived from an EMBL/GenBank/DDBJ whole genome shotgun (WGS) entry which is preliminary data.</text>
</comment>
<comment type="subunit">
    <text evidence="9">Component of the mitochondrial contact site and cristae organizing system (MICOS) complex.</text>
</comment>
<comment type="similarity">
    <text evidence="2 9">Belongs to the MICOS complex subunit Mic60 family.</text>
</comment>
<keyword evidence="15" id="KW-1185">Reference proteome</keyword>
<feature type="domain" description="Histone RNA hairpin-binding protein RNA-binding" evidence="13">
    <location>
        <begin position="488"/>
        <end position="557"/>
    </location>
</feature>
<keyword evidence="8" id="KW-0472">Membrane</keyword>
<comment type="similarity">
    <text evidence="1">Belongs to the SLBP family.</text>
</comment>
<dbReference type="SUPFAM" id="SSF53649">
    <property type="entry name" value="Alkaline phosphatase-like"/>
    <property type="match status" value="1"/>
</dbReference>
<evidence type="ECO:0000256" key="7">
    <source>
        <dbReference type="ARBA" id="ARBA00023128"/>
    </source>
</evidence>
<evidence type="ECO:0000313" key="14">
    <source>
        <dbReference type="EMBL" id="TWW55851.1"/>
    </source>
</evidence>
<keyword evidence="10" id="KW-0175">Coiled coil</keyword>
<dbReference type="InterPro" id="IPR038294">
    <property type="entry name" value="SLBP_RNA_bind_sf"/>
</dbReference>
<keyword evidence="7 9" id="KW-0496">Mitochondrion</keyword>
<evidence type="ECO:0000256" key="3">
    <source>
        <dbReference type="ARBA" id="ARBA00022692"/>
    </source>
</evidence>
<evidence type="ECO:0000256" key="6">
    <source>
        <dbReference type="ARBA" id="ARBA00022989"/>
    </source>
</evidence>
<comment type="subcellular location">
    <subcellularLocation>
        <location evidence="9">Mitochondrion inner membrane</location>
        <topology evidence="9">Single-pass membrane protein</topology>
    </subcellularLocation>
</comment>
<dbReference type="GO" id="GO:0061617">
    <property type="term" value="C:MICOS complex"/>
    <property type="evidence" value="ECO:0007669"/>
    <property type="project" value="TreeGrafter"/>
</dbReference>
<dbReference type="InterPro" id="IPR002591">
    <property type="entry name" value="Phosphodiest/P_Trfase"/>
</dbReference>
<feature type="compositionally biased region" description="Polar residues" evidence="11">
    <location>
        <begin position="410"/>
        <end position="423"/>
    </location>
</feature>
<accession>A0A5C6MNT1</accession>
<dbReference type="PANTHER" id="PTHR15415:SF7">
    <property type="entry name" value="MICOS COMPLEX SUBUNIT MIC60"/>
    <property type="match status" value="1"/>
</dbReference>
<keyword evidence="5" id="KW-0694">RNA-binding</keyword>
<evidence type="ECO:0000256" key="10">
    <source>
        <dbReference type="SAM" id="Coils"/>
    </source>
</evidence>
<dbReference type="Gene3D" id="1.10.8.1120">
    <property type="entry name" value="Histone RNA hairpin-binding protein RNA-binding domain"/>
    <property type="match status" value="1"/>
</dbReference>
<keyword evidence="4 9" id="KW-0999">Mitochondrion inner membrane</keyword>
<dbReference type="InterPro" id="IPR019133">
    <property type="entry name" value="MIC60"/>
</dbReference>
<evidence type="ECO:0000256" key="11">
    <source>
        <dbReference type="SAM" id="MobiDB-lite"/>
    </source>
</evidence>
<evidence type="ECO:0000256" key="9">
    <source>
        <dbReference type="RuleBase" id="RU363000"/>
    </source>
</evidence>
<protein>
    <recommendedName>
        <fullName evidence="9">MICOS complex subunit MIC60</fullName>
    </recommendedName>
    <alternativeName>
        <fullName evidence="9">Mitofilin</fullName>
    </alternativeName>
</protein>
<dbReference type="Pfam" id="PF01663">
    <property type="entry name" value="Phosphodiest"/>
    <property type="match status" value="1"/>
</dbReference>
<feature type="region of interest" description="Disordered" evidence="11">
    <location>
        <begin position="401"/>
        <end position="489"/>
    </location>
</feature>
<dbReference type="Pfam" id="PF09731">
    <property type="entry name" value="Mitofilin"/>
    <property type="match status" value="2"/>
</dbReference>
<comment type="function">
    <text evidence="9">Component of the MICOS complex, a large protein complex of the mitochondrial inner membrane that plays crucial roles in the maintenance of crista junctions, inner membrane architecture, and formation of contact sites to the outer membrane.</text>
</comment>
<feature type="coiled-coil region" evidence="10">
    <location>
        <begin position="966"/>
        <end position="993"/>
    </location>
</feature>
<evidence type="ECO:0000256" key="4">
    <source>
        <dbReference type="ARBA" id="ARBA00022792"/>
    </source>
</evidence>
<dbReference type="PANTHER" id="PTHR15415">
    <property type="entry name" value="MITOFILIN"/>
    <property type="match status" value="1"/>
</dbReference>
<feature type="signal peptide" evidence="12">
    <location>
        <begin position="1"/>
        <end position="19"/>
    </location>
</feature>
<dbReference type="FunFam" id="1.10.8.1120:FF:000001">
    <property type="entry name" value="Histone RNA hairpin-binding protein-like"/>
    <property type="match status" value="1"/>
</dbReference>
<organism evidence="14 15">
    <name type="scientific">Takifugu flavidus</name>
    <name type="common">sansaifugu</name>
    <dbReference type="NCBI Taxonomy" id="433684"/>
    <lineage>
        <taxon>Eukaryota</taxon>
        <taxon>Metazoa</taxon>
        <taxon>Chordata</taxon>
        <taxon>Craniata</taxon>
        <taxon>Vertebrata</taxon>
        <taxon>Euteleostomi</taxon>
        <taxon>Actinopterygii</taxon>
        <taxon>Neopterygii</taxon>
        <taxon>Teleostei</taxon>
        <taxon>Neoteleostei</taxon>
        <taxon>Acanthomorphata</taxon>
        <taxon>Eupercaria</taxon>
        <taxon>Tetraodontiformes</taxon>
        <taxon>Tetradontoidea</taxon>
        <taxon>Tetraodontidae</taxon>
        <taxon>Takifugu</taxon>
    </lineage>
</organism>
<dbReference type="Proteomes" id="UP000324091">
    <property type="component" value="Chromosome 9"/>
</dbReference>
<keyword evidence="3 9" id="KW-0812">Transmembrane</keyword>
<sequence length="1683" mass="189798">MVLKHLLVLLLLPPLPSLAARPLLVFLIDGFRYDYMDNLHNLPGFRELVGNGVKVDYMTPDFPSLSFPNYYTLMTGRHCDSHQMTGNYMWDEASKAEFLIGTNPDSRLPLWWNGSEPIWVTLQKLGKKVYMYFWPGCEVEILGVRPSFCEEYISSPSEKNLTDSIGNALNMLKSGDANMAAIYYENIDVQGHHWGPDSQQVRTAVQQLDDAMKTLNNKIKEMNMANKLNVMLFSDHGMTKIQWMEKVIELDKHINMSDIVKTMDRGPVISLWPKVDKYQNNKADLPYWNNGSASSTAWQNGWHGYDNEFLDMRAFFLATGPDVYNLMCRTLGIEPLPNNGSWSRVEYLLSGSDGLFQHTMVWSCCLLSAILVAIRYGSSRWTHCRKRGVDGMLRTDRECEERENTKYSDNRNSSFTTPESTGPVSRCSERRTDWGSQVEDDEMRRGVQRDMQRYRRRILGAEGAHRERKASSGSSGSCDSREGDNMETDETVLLRRQKQINYGKNTLAYDRYIKEVPKHMRQPGVHPKTPNKFRKYSRRSWDQQIKLWKVKLHAWDPPAEESQDGATDSIDELGIDDIMDIELDFPVLSDPSCAPASVNVHRISVEKNFGRNSVINLQHCRKYTAGTGGNSAAKVVAATVLTVGGGVGGTIIYAKWDHKFRAAVEKNVPYSDWLFNLALGPSSQDGSIPIRKQVELVQPPSMMEKQAKTKPKSEKKAKVAESPAPDQSPVQPAKTIEDECKDCHNHPKTPEAAAVQSKVEAAVAEGILKERPAEEVAARIAQQNQEEQDIIAAVSANLEESLASSAKATLQAIGAQEAAVQAITQHTYKLKAAMEAEDPESEKSAQWKDVEAAVAVRASAVNAAEASFLKANEVLSNLKAEINKSKEMKVAAVRPLILAAEENLHNMTVDLDKVVTKVQTAESEAKIVSQYSELLKEAKQQFQREVSSLTPEIQANWKGLTGKLSEDDLNALIAHAHRRIDQLNRELAEQRVTEQIHIDAALEQQKLEHQKSLSKTVNTALQHVTEEARLEQERKLSELREVMEAEMRTQLRRQAAAHTDHVRDVIKVQEQELRSEAEQVLSSKMLEQETKFRQLSQEQLDNFTLDMNTAYARLKGVEEAIDSHVVAEEEARKAHHLWISVDALNYTLKTADVEAPTVPLEGAVRALKDSCPSDDFALALSAAFPEESLQRGVYSEASLRARFNAIRPLARKVALIDESHNSLYQYFLSYIQAALLFEKKEEAPPSQLCSEDLDPFKLLSYASYCLEHGNLELAAKLVNQLRGEARRVVEDWLTESVLEPPRLHRLLLIPHPHRTPPSYTGKLSEDDLNALIAHAHRRIDQLNRELAEQRVTEQIHIDAALEQQKLEHQKSLSKTVNTALQHVTEEARLEQERKLSELREVMEAEMRTQLRRQAAAHTDHVRDVIKVQEQELRSEAEQVLSSKMLEQETKFRQLSQEQLDNFTLDMNTAYARLKGVEEAIDSHVVAEEEARKAHHLWISVDALNYTLKTADVEAPTVPLEGAVRALKDSCPSDDFALALSAAFPEESLQRGVYSEASLRARFNAIRPLARKVALIDESHNSLYQYFLSYIQAALLFEKKEEAPPSQLCSEDLDPFKLLSYASYCLEHGNLELAAKLVNQLRGEARRVVEDWLTEVRLTLETRQVVSLLSAYANAVGVGTTQAP</sequence>
<keyword evidence="12" id="KW-0732">Signal</keyword>
<evidence type="ECO:0000256" key="5">
    <source>
        <dbReference type="ARBA" id="ARBA00022884"/>
    </source>
</evidence>
<proteinExistence type="inferred from homology"/>
<dbReference type="Gene3D" id="3.40.720.10">
    <property type="entry name" value="Alkaline Phosphatase, subunit A"/>
    <property type="match status" value="1"/>
</dbReference>
<feature type="compositionally biased region" description="Basic and acidic residues" evidence="11">
    <location>
        <begin position="442"/>
        <end position="453"/>
    </location>
</feature>
<name>A0A5C6MNT1_9TELE</name>
<evidence type="ECO:0000256" key="2">
    <source>
        <dbReference type="ARBA" id="ARBA00010877"/>
    </source>
</evidence>
<dbReference type="CDD" id="cd16018">
    <property type="entry name" value="Enpp"/>
    <property type="match status" value="1"/>
</dbReference>